<evidence type="ECO:0000313" key="2">
    <source>
        <dbReference type="EMBL" id="CAB3983585.1"/>
    </source>
</evidence>
<comment type="caution">
    <text evidence="2">The sequence shown here is derived from an EMBL/GenBank/DDBJ whole genome shotgun (WGS) entry which is preliminary data.</text>
</comment>
<gene>
    <name evidence="2" type="ORF">PACLA_8A007075</name>
</gene>
<proteinExistence type="predicted"/>
<sequence length="53" mass="5719">QVLPSSDGVRGGIRIEYARTRMGERRYSVNGDTVITSHPTSPIGPPISISSYS</sequence>
<feature type="compositionally biased region" description="Low complexity" evidence="1">
    <location>
        <begin position="35"/>
        <end position="53"/>
    </location>
</feature>
<protein>
    <submittedName>
        <fullName evidence="2">Uncharacterized protein</fullName>
    </submittedName>
</protein>
<feature type="region of interest" description="Disordered" evidence="1">
    <location>
        <begin position="30"/>
        <end position="53"/>
    </location>
</feature>
<name>A0A7D9DE99_PARCT</name>
<keyword evidence="3" id="KW-1185">Reference proteome</keyword>
<evidence type="ECO:0000313" key="3">
    <source>
        <dbReference type="Proteomes" id="UP001152795"/>
    </source>
</evidence>
<evidence type="ECO:0000256" key="1">
    <source>
        <dbReference type="SAM" id="MobiDB-lite"/>
    </source>
</evidence>
<reference evidence="2" key="1">
    <citation type="submission" date="2020-04" db="EMBL/GenBank/DDBJ databases">
        <authorList>
            <person name="Alioto T."/>
            <person name="Alioto T."/>
            <person name="Gomez Garrido J."/>
        </authorList>
    </citation>
    <scope>NUCLEOTIDE SEQUENCE</scope>
    <source>
        <strain evidence="2">A484AB</strain>
    </source>
</reference>
<dbReference type="AlphaFoldDB" id="A0A7D9DE99"/>
<dbReference type="EMBL" id="CACRXK020000630">
    <property type="protein sequence ID" value="CAB3983585.1"/>
    <property type="molecule type" value="Genomic_DNA"/>
</dbReference>
<organism evidence="2 3">
    <name type="scientific">Paramuricea clavata</name>
    <name type="common">Red gorgonian</name>
    <name type="synonym">Violescent sea-whip</name>
    <dbReference type="NCBI Taxonomy" id="317549"/>
    <lineage>
        <taxon>Eukaryota</taxon>
        <taxon>Metazoa</taxon>
        <taxon>Cnidaria</taxon>
        <taxon>Anthozoa</taxon>
        <taxon>Octocorallia</taxon>
        <taxon>Malacalcyonacea</taxon>
        <taxon>Plexauridae</taxon>
        <taxon>Paramuricea</taxon>
    </lineage>
</organism>
<dbReference type="Proteomes" id="UP001152795">
    <property type="component" value="Unassembled WGS sequence"/>
</dbReference>
<accession>A0A7D9DE99</accession>
<feature type="non-terminal residue" evidence="2">
    <location>
        <position position="53"/>
    </location>
</feature>